<proteinExistence type="predicted"/>
<keyword evidence="4" id="KW-1185">Reference proteome</keyword>
<gene>
    <name evidence="3" type="ORF">HMPREF1872_01018</name>
</gene>
<organism evidence="3 4">
    <name type="scientific">Amygdalobacter nucleatus</name>
    <dbReference type="NCBI Taxonomy" id="3029274"/>
    <lineage>
        <taxon>Bacteria</taxon>
        <taxon>Bacillati</taxon>
        <taxon>Bacillota</taxon>
        <taxon>Clostridia</taxon>
        <taxon>Eubacteriales</taxon>
        <taxon>Oscillospiraceae</taxon>
        <taxon>Amygdalobacter</taxon>
    </lineage>
</organism>
<dbReference type="STRING" id="1497955.HMPREF1872_01018"/>
<dbReference type="GO" id="GO:0000049">
    <property type="term" value="F:tRNA binding"/>
    <property type="evidence" value="ECO:0007669"/>
    <property type="project" value="TreeGrafter"/>
</dbReference>
<dbReference type="GO" id="GO:0043023">
    <property type="term" value="F:ribosomal large subunit binding"/>
    <property type="evidence" value="ECO:0007669"/>
    <property type="project" value="TreeGrafter"/>
</dbReference>
<dbReference type="Proteomes" id="UP000070080">
    <property type="component" value="Unassembled WGS sequence"/>
</dbReference>
<dbReference type="Pfam" id="PF05833">
    <property type="entry name" value="NFACT_N"/>
    <property type="match status" value="1"/>
</dbReference>
<feature type="region of interest" description="Disordered" evidence="1">
    <location>
        <begin position="500"/>
        <end position="521"/>
    </location>
</feature>
<comment type="caution">
    <text evidence="3">The sequence shown here is derived from an EMBL/GenBank/DDBJ whole genome shotgun (WGS) entry which is preliminary data.</text>
</comment>
<dbReference type="OrthoDB" id="9766163at2"/>
<dbReference type="Pfam" id="PF05670">
    <property type="entry name" value="NFACT-R_1"/>
    <property type="match status" value="1"/>
</dbReference>
<dbReference type="RefSeq" id="WP_066714429.1">
    <property type="nucleotide sequence ID" value="NZ_JARFNM010000001.1"/>
</dbReference>
<dbReference type="GO" id="GO:1990112">
    <property type="term" value="C:RQC complex"/>
    <property type="evidence" value="ECO:0007669"/>
    <property type="project" value="TreeGrafter"/>
</dbReference>
<dbReference type="InterPro" id="IPR008532">
    <property type="entry name" value="NFACT_RNA-bd"/>
</dbReference>
<evidence type="ECO:0000256" key="1">
    <source>
        <dbReference type="SAM" id="MobiDB-lite"/>
    </source>
</evidence>
<dbReference type="PANTHER" id="PTHR15239">
    <property type="entry name" value="NUCLEAR EXPORT MEDIATOR FACTOR NEMF"/>
    <property type="match status" value="1"/>
</dbReference>
<dbReference type="EMBL" id="LSCV01000031">
    <property type="protein sequence ID" value="KXB40206.1"/>
    <property type="molecule type" value="Genomic_DNA"/>
</dbReference>
<dbReference type="PANTHER" id="PTHR15239:SF6">
    <property type="entry name" value="RIBOSOME QUALITY CONTROL COMPLEX SUBUNIT NEMF"/>
    <property type="match status" value="1"/>
</dbReference>
<feature type="domain" description="NFACT RNA-binding" evidence="2">
    <location>
        <begin position="555"/>
        <end position="659"/>
    </location>
</feature>
<name>A0A133YAG6_9FIRM</name>
<protein>
    <submittedName>
        <fullName evidence="3">Fibronectin-binding protein A</fullName>
    </submittedName>
</protein>
<evidence type="ECO:0000313" key="4">
    <source>
        <dbReference type="Proteomes" id="UP000070080"/>
    </source>
</evidence>
<evidence type="ECO:0000313" key="3">
    <source>
        <dbReference type="EMBL" id="KXB40206.1"/>
    </source>
</evidence>
<dbReference type="GO" id="GO:0072344">
    <property type="term" value="P:rescue of stalled ribosome"/>
    <property type="evidence" value="ECO:0007669"/>
    <property type="project" value="TreeGrafter"/>
</dbReference>
<dbReference type="Gene3D" id="2.30.310.10">
    <property type="entry name" value="ibrinogen binding protein from staphylococcus aureus domain"/>
    <property type="match status" value="1"/>
</dbReference>
<reference evidence="4" key="1">
    <citation type="submission" date="2016-01" db="EMBL/GenBank/DDBJ databases">
        <authorList>
            <person name="Mitreva M."/>
            <person name="Pepin K.H."/>
            <person name="Mihindukulasuriya K.A."/>
            <person name="Fulton R."/>
            <person name="Fronick C."/>
            <person name="O'Laughlin M."/>
            <person name="Miner T."/>
            <person name="Herter B."/>
            <person name="Rosa B.A."/>
            <person name="Cordes M."/>
            <person name="Tomlinson C."/>
            <person name="Wollam A."/>
            <person name="Palsikar V.B."/>
            <person name="Mardis E.R."/>
            <person name="Wilson R.K."/>
        </authorList>
    </citation>
    <scope>NUCLEOTIDE SEQUENCE [LARGE SCALE GENOMIC DNA]</scope>
    <source>
        <strain evidence="4">KA00274</strain>
    </source>
</reference>
<accession>A0A133YAG6</accession>
<dbReference type="InterPro" id="IPR051608">
    <property type="entry name" value="RQC_Subunit_NEMF"/>
</dbReference>
<dbReference type="AlphaFoldDB" id="A0A133YAG6"/>
<evidence type="ECO:0000259" key="2">
    <source>
        <dbReference type="Pfam" id="PF05670"/>
    </source>
</evidence>
<sequence length="697" mass="78459">MNIDGLSMHFLAKELNTKIAAAHISKISQLTNSLFVFNLRLSKQTAQAQSDLRLLIDVDKNNPAVCLTDKNLQSPAIAPNFCMFLRKYLQNGLITQVICPNFERYLVMTITAKNSYFDLVEYQLIIELMGRCSNLILVENGVIKDCLLHIDSTINRQRELLPLHPYIAPPLQAGKKSLLELENKEAITKHVLSDLTELGYKKLKDLAVNKLLGLSPLVSKSLCLEAKLDPSCLISEFMKQPEAQTKFVDCLENLSKFCQNSQGQACLYRKQTNWQNLLARPLFGCPDTKQKTFKSFSEALLTARSQFAFNSAFTQKQSKLLQSLSQQISKLANKLTTYKADIADSLDFVLDKIKGDLILANIGTLQPLNKQAKEQTELELTLTNYYQSTLPDELLSELSEYGVNQAKQTEILQALDEPEIVVKIKPNRSLALNAKNYFKIYSKKKNRLLIVRALAKDCEQNLQFYAECQINSLNADNLADLDSIENDLINFNTNNLSELKANKAEEKNTNQPGKPASGKRVLMARQREQAANLRRLAKSKQNKQTKQKSSSKQDFISFLSSDGYKILIGKNASQNDYLSLHYAKPNDIWLHLQKAPGCHILIVQKNNSQAIPDNTLKEAAQLCAWYSRSFEERKMLSNHSLASVNVDYCPASKLKKAAKAKAGLVYYNNYHTLKVSGQSAEQMGLSKVDSHEAENVN</sequence>